<evidence type="ECO:0000256" key="6">
    <source>
        <dbReference type="ARBA" id="ARBA00022692"/>
    </source>
</evidence>
<keyword evidence="3 10" id="KW-0813">Transport</keyword>
<evidence type="ECO:0000256" key="7">
    <source>
        <dbReference type="ARBA" id="ARBA00022970"/>
    </source>
</evidence>
<dbReference type="CDD" id="cd06261">
    <property type="entry name" value="TM_PBP2"/>
    <property type="match status" value="1"/>
</dbReference>
<feature type="transmembrane region" description="Helical" evidence="10">
    <location>
        <begin position="185"/>
        <end position="208"/>
    </location>
</feature>
<name>A0ABY5UJ08_9GAMM</name>
<evidence type="ECO:0000256" key="2">
    <source>
        <dbReference type="ARBA" id="ARBA00010072"/>
    </source>
</evidence>
<feature type="transmembrane region" description="Helical" evidence="10">
    <location>
        <begin position="69"/>
        <end position="95"/>
    </location>
</feature>
<dbReference type="NCBIfam" id="TIGR01726">
    <property type="entry name" value="HEQRo_perm_3TM"/>
    <property type="match status" value="1"/>
</dbReference>
<keyword evidence="13" id="KW-1185">Reference proteome</keyword>
<keyword evidence="7" id="KW-0029">Amino-acid transport</keyword>
<gene>
    <name evidence="12" type="primary">ehuC</name>
    <name evidence="12" type="ORF">N0H69_12150</name>
</gene>
<dbReference type="Pfam" id="PF00528">
    <property type="entry name" value="BPD_transp_1"/>
    <property type="match status" value="1"/>
</dbReference>
<dbReference type="PANTHER" id="PTHR30614">
    <property type="entry name" value="MEMBRANE COMPONENT OF AMINO ACID ABC TRANSPORTER"/>
    <property type="match status" value="1"/>
</dbReference>
<dbReference type="InterPro" id="IPR035906">
    <property type="entry name" value="MetI-like_sf"/>
</dbReference>
<accession>A0ABY5UJ08</accession>
<dbReference type="RefSeq" id="WP_050152236.1">
    <property type="nucleotide sequence ID" value="NZ_CP104006.1"/>
</dbReference>
<evidence type="ECO:0000256" key="10">
    <source>
        <dbReference type="RuleBase" id="RU363032"/>
    </source>
</evidence>
<feature type="domain" description="ABC transmembrane type-1" evidence="11">
    <location>
        <begin position="17"/>
        <end position="198"/>
    </location>
</feature>
<evidence type="ECO:0000256" key="3">
    <source>
        <dbReference type="ARBA" id="ARBA00022448"/>
    </source>
</evidence>
<feature type="transmembrane region" description="Helical" evidence="10">
    <location>
        <begin position="20"/>
        <end position="41"/>
    </location>
</feature>
<evidence type="ECO:0000256" key="9">
    <source>
        <dbReference type="ARBA" id="ARBA00023136"/>
    </source>
</evidence>
<sequence length="221" mass="24181">MELSNLPFVAGELAHGAWVTVQITLLSAALALVLSFVFALLRLSPLRPVRVISGACIEFLRGTSALVQLFYLFFILPLFGISISPMTTAVIGLGLNFSSFGAEIVRSAIVNVSQGQRDALQALDFPPLTAFRRIILPQALPFMLPPLGNLLVELLKSTSLVSLITLSDLTFAGASLITTLGDQTLIWSIVLLCYFAMAWPLTSLVAYYERHHTRYRQVGNR</sequence>
<feature type="transmembrane region" description="Helical" evidence="10">
    <location>
        <begin position="134"/>
        <end position="152"/>
    </location>
</feature>
<organism evidence="12 13">
    <name type="scientific">Yersinia alsatica</name>
    <dbReference type="NCBI Taxonomy" id="2890317"/>
    <lineage>
        <taxon>Bacteria</taxon>
        <taxon>Pseudomonadati</taxon>
        <taxon>Pseudomonadota</taxon>
        <taxon>Gammaproteobacteria</taxon>
        <taxon>Enterobacterales</taxon>
        <taxon>Yersiniaceae</taxon>
        <taxon>Yersinia</taxon>
    </lineage>
</organism>
<evidence type="ECO:0000259" key="11">
    <source>
        <dbReference type="PROSITE" id="PS50928"/>
    </source>
</evidence>
<dbReference type="GeneID" id="75140763"/>
<evidence type="ECO:0000256" key="4">
    <source>
        <dbReference type="ARBA" id="ARBA00022475"/>
    </source>
</evidence>
<dbReference type="InterPro" id="IPR010065">
    <property type="entry name" value="AA_ABC_transptr_permease_3TM"/>
</dbReference>
<dbReference type="Gene3D" id="1.10.3720.10">
    <property type="entry name" value="MetI-like"/>
    <property type="match status" value="1"/>
</dbReference>
<evidence type="ECO:0000256" key="5">
    <source>
        <dbReference type="ARBA" id="ARBA00022519"/>
    </source>
</evidence>
<keyword evidence="5" id="KW-0997">Cell inner membrane</keyword>
<dbReference type="InterPro" id="IPR000515">
    <property type="entry name" value="MetI-like"/>
</dbReference>
<dbReference type="PROSITE" id="PS50928">
    <property type="entry name" value="ABC_TM1"/>
    <property type="match status" value="1"/>
</dbReference>
<comment type="similarity">
    <text evidence="2">Belongs to the binding-protein-dependent transport system permease family. HisMQ subfamily.</text>
</comment>
<dbReference type="Proteomes" id="UP001057860">
    <property type="component" value="Chromosome"/>
</dbReference>
<dbReference type="EMBL" id="CP104006">
    <property type="protein sequence ID" value="UWM43484.1"/>
    <property type="molecule type" value="Genomic_DNA"/>
</dbReference>
<dbReference type="InterPro" id="IPR043429">
    <property type="entry name" value="ArtM/GltK/GlnP/TcyL/YhdX-like"/>
</dbReference>
<protein>
    <submittedName>
        <fullName evidence="12">Ectoine/hydroxyectoine ABC transporter permease subunit EhuC</fullName>
    </submittedName>
</protein>
<comment type="subcellular location">
    <subcellularLocation>
        <location evidence="1">Cell inner membrane</location>
        <topology evidence="1">Multi-pass membrane protein</topology>
    </subcellularLocation>
    <subcellularLocation>
        <location evidence="10">Cell membrane</location>
        <topology evidence="10">Multi-pass membrane protein</topology>
    </subcellularLocation>
</comment>
<keyword evidence="6 10" id="KW-0812">Transmembrane</keyword>
<reference evidence="12" key="1">
    <citation type="submission" date="2022-08" db="EMBL/GenBank/DDBJ databases">
        <authorList>
            <person name="Bogun A."/>
            <person name="Kislichkina A."/>
            <person name="Solomentsev V."/>
            <person name="Skryabin Y."/>
            <person name="Sizova A."/>
            <person name="Platonov M."/>
            <person name="Dentovskaya S."/>
        </authorList>
    </citation>
    <scope>NUCLEOTIDE SEQUENCE</scope>
    <source>
        <strain evidence="12">SCPM-O-B-7604</strain>
    </source>
</reference>
<dbReference type="PANTHER" id="PTHR30614:SF0">
    <property type="entry name" value="L-CYSTINE TRANSPORT SYSTEM PERMEASE PROTEIN TCYL"/>
    <property type="match status" value="1"/>
</dbReference>
<dbReference type="SUPFAM" id="SSF161098">
    <property type="entry name" value="MetI-like"/>
    <property type="match status" value="1"/>
</dbReference>
<proteinExistence type="inferred from homology"/>
<evidence type="ECO:0000313" key="12">
    <source>
        <dbReference type="EMBL" id="UWM43484.1"/>
    </source>
</evidence>
<keyword evidence="8 10" id="KW-1133">Transmembrane helix</keyword>
<keyword evidence="4" id="KW-1003">Cell membrane</keyword>
<dbReference type="InterPro" id="IPR014342">
    <property type="entry name" value="Ectoine_EhuC"/>
</dbReference>
<dbReference type="NCBIfam" id="TIGR03004">
    <property type="entry name" value="ectoine_ehuC"/>
    <property type="match status" value="1"/>
</dbReference>
<evidence type="ECO:0000256" key="8">
    <source>
        <dbReference type="ARBA" id="ARBA00022989"/>
    </source>
</evidence>
<evidence type="ECO:0000313" key="13">
    <source>
        <dbReference type="Proteomes" id="UP001057860"/>
    </source>
</evidence>
<feature type="transmembrane region" description="Helical" evidence="10">
    <location>
        <begin position="159"/>
        <end position="179"/>
    </location>
</feature>
<keyword evidence="9 10" id="KW-0472">Membrane</keyword>
<evidence type="ECO:0000256" key="1">
    <source>
        <dbReference type="ARBA" id="ARBA00004429"/>
    </source>
</evidence>